<dbReference type="Pfam" id="PF02557">
    <property type="entry name" value="VanY"/>
    <property type="match status" value="1"/>
</dbReference>
<dbReference type="SUPFAM" id="SSF55166">
    <property type="entry name" value="Hedgehog/DD-peptidase"/>
    <property type="match status" value="1"/>
</dbReference>
<dbReference type="PANTHER" id="PTHR34385">
    <property type="entry name" value="D-ALANYL-D-ALANINE CARBOXYPEPTIDASE"/>
    <property type="match status" value="1"/>
</dbReference>
<sequence>MMTHAMLTGKTREHLVPLGETHSLQPAALAAFTGLQQAAARDGFQLQPASTFRDFARQRHIWNQKFNGERPLLDKNSQPLVAAALSVAERCAAILRWSALPGASRHHWGTELDIYDPSRLPQGARLQLEPWEYQADGYFAELNDWLTAHMAQFDFYRPFAHDRGGVAIEPWHISYHPLARPAAQQLTPEVILEAWQHEDIAGDAWLRPHLPDIFSRFIMNIDED</sequence>
<dbReference type="CDD" id="cd14847">
    <property type="entry name" value="DD-carboxypeptidase_like"/>
    <property type="match status" value="1"/>
</dbReference>
<dbReference type="PANTHER" id="PTHR34385:SF1">
    <property type="entry name" value="PEPTIDOGLYCAN L-ALANYL-D-GLUTAMATE ENDOPEPTIDASE CWLK"/>
    <property type="match status" value="1"/>
</dbReference>
<dbReference type="RefSeq" id="WP_222159972.1">
    <property type="nucleotide sequence ID" value="NZ_CP081864.1"/>
</dbReference>
<evidence type="ECO:0000259" key="1">
    <source>
        <dbReference type="Pfam" id="PF02557"/>
    </source>
</evidence>
<accession>A0ABX9AT45</accession>
<feature type="domain" description="D-alanyl-D-alanine carboxypeptidase-like core" evidence="1">
    <location>
        <begin position="22"/>
        <end position="177"/>
    </location>
</feature>
<name>A0ABX9AT45_9ENTR</name>
<dbReference type="Proteomes" id="UP000825886">
    <property type="component" value="Chromosome"/>
</dbReference>
<proteinExistence type="predicted"/>
<keyword evidence="3" id="KW-1185">Reference proteome</keyword>
<organism evidence="2 3">
    <name type="scientific">Symbiopectobacterium purcellii</name>
    <dbReference type="NCBI Taxonomy" id="2871826"/>
    <lineage>
        <taxon>Bacteria</taxon>
        <taxon>Pseudomonadati</taxon>
        <taxon>Pseudomonadota</taxon>
        <taxon>Gammaproteobacteria</taxon>
        <taxon>Enterobacterales</taxon>
        <taxon>Enterobacteriaceae</taxon>
    </lineage>
</organism>
<reference evidence="2 3" key="1">
    <citation type="submission" date="2021-08" db="EMBL/GenBank/DDBJ databases">
        <title>Culture and genomic analysis of Symbiopectobacterium purcellii sp. nov. gen. nov., isolated from the leafhopper Empoasca decipiens.</title>
        <authorList>
            <person name="Nadal-Jimenez P."/>
            <person name="Siozios S."/>
            <person name="Halliday N."/>
            <person name="Camara M."/>
            <person name="Hurst G.D.D."/>
        </authorList>
    </citation>
    <scope>NUCLEOTIDE SEQUENCE [LARGE SCALE GENOMIC DNA]</scope>
    <source>
        <strain evidence="2 3">SyEd1</strain>
    </source>
</reference>
<gene>
    <name evidence="2" type="ORF">K6K13_06080</name>
</gene>
<dbReference type="InterPro" id="IPR052179">
    <property type="entry name" value="DD-CPase-like"/>
</dbReference>
<dbReference type="Gene3D" id="3.30.1380.10">
    <property type="match status" value="1"/>
</dbReference>
<evidence type="ECO:0000313" key="3">
    <source>
        <dbReference type="Proteomes" id="UP000825886"/>
    </source>
</evidence>
<evidence type="ECO:0000313" key="2">
    <source>
        <dbReference type="EMBL" id="QZN96960.1"/>
    </source>
</evidence>
<protein>
    <submittedName>
        <fullName evidence="2">M15 family metallopeptidase</fullName>
    </submittedName>
</protein>
<dbReference type="InterPro" id="IPR003709">
    <property type="entry name" value="VanY-like_core_dom"/>
</dbReference>
<dbReference type="EMBL" id="CP081864">
    <property type="protein sequence ID" value="QZN96960.1"/>
    <property type="molecule type" value="Genomic_DNA"/>
</dbReference>
<dbReference type="InterPro" id="IPR009045">
    <property type="entry name" value="Zn_M74/Hedgehog-like"/>
</dbReference>